<dbReference type="EMBL" id="JADDOJ010000080">
    <property type="protein sequence ID" value="MBE7942126.1"/>
    <property type="molecule type" value="Genomic_DNA"/>
</dbReference>
<comment type="caution">
    <text evidence="2">The sequence shown here is derived from an EMBL/GenBank/DDBJ whole genome shotgun (WGS) entry which is preliminary data.</text>
</comment>
<keyword evidence="1" id="KW-0732">Signal</keyword>
<sequence length="171" mass="18119">MKRILHHPAAACAAAAALATAALLAGCGSAPRGEPPAAAPAAGPDEAAAPPAIPADVRVSQAATPRAYRADAAAHLYAANRDRIWSGKLPPMLHAVAVLQVDIDARGNVRQLHWMRKPSHAPEVVTEIERTVRAASPFPIPARMGTVTYTDTWLWDRSGRFQLDTLTEGQL</sequence>
<feature type="signal peptide" evidence="1">
    <location>
        <begin position="1"/>
        <end position="25"/>
    </location>
</feature>
<organism evidence="2 3">
    <name type="scientific">Ramlibacter aquaticus</name>
    <dbReference type="NCBI Taxonomy" id="2780094"/>
    <lineage>
        <taxon>Bacteria</taxon>
        <taxon>Pseudomonadati</taxon>
        <taxon>Pseudomonadota</taxon>
        <taxon>Betaproteobacteria</taxon>
        <taxon>Burkholderiales</taxon>
        <taxon>Comamonadaceae</taxon>
        <taxon>Ramlibacter</taxon>
    </lineage>
</organism>
<reference evidence="2 3" key="1">
    <citation type="submission" date="2020-10" db="EMBL/GenBank/DDBJ databases">
        <title>Draft genome of Ramlibacter aquaticus LMG 30558.</title>
        <authorList>
            <person name="Props R."/>
        </authorList>
    </citation>
    <scope>NUCLEOTIDE SEQUENCE [LARGE SCALE GENOMIC DNA]</scope>
    <source>
        <strain evidence="2 3">LMG 30558</strain>
    </source>
</reference>
<evidence type="ECO:0000256" key="1">
    <source>
        <dbReference type="SAM" id="SignalP"/>
    </source>
</evidence>
<accession>A0ABR9SIE0</accession>
<dbReference type="RefSeq" id="WP_193781682.1">
    <property type="nucleotide sequence ID" value="NZ_JADDOJ010000080.1"/>
</dbReference>
<dbReference type="Gene3D" id="3.30.1150.10">
    <property type="match status" value="1"/>
</dbReference>
<feature type="chain" id="PRO_5045676620" description="Energy transducer TonB" evidence="1">
    <location>
        <begin position="26"/>
        <end position="171"/>
    </location>
</feature>
<dbReference type="Proteomes" id="UP000715965">
    <property type="component" value="Unassembled WGS sequence"/>
</dbReference>
<dbReference type="PROSITE" id="PS51257">
    <property type="entry name" value="PROKAR_LIPOPROTEIN"/>
    <property type="match status" value="1"/>
</dbReference>
<evidence type="ECO:0000313" key="2">
    <source>
        <dbReference type="EMBL" id="MBE7942126.1"/>
    </source>
</evidence>
<gene>
    <name evidence="2" type="ORF">IM725_16245</name>
</gene>
<keyword evidence="3" id="KW-1185">Reference proteome</keyword>
<evidence type="ECO:0008006" key="4">
    <source>
        <dbReference type="Google" id="ProtNLM"/>
    </source>
</evidence>
<evidence type="ECO:0000313" key="3">
    <source>
        <dbReference type="Proteomes" id="UP000715965"/>
    </source>
</evidence>
<name>A0ABR9SIE0_9BURK</name>
<protein>
    <recommendedName>
        <fullName evidence="4">Energy transducer TonB</fullName>
    </recommendedName>
</protein>
<proteinExistence type="predicted"/>